<evidence type="ECO:0000313" key="11">
    <source>
        <dbReference type="EMBL" id="CAK9177320.1"/>
    </source>
</evidence>
<evidence type="ECO:0000313" key="12">
    <source>
        <dbReference type="Proteomes" id="UP001642360"/>
    </source>
</evidence>
<dbReference type="GO" id="GO:0003677">
    <property type="term" value="F:DNA binding"/>
    <property type="evidence" value="ECO:0007669"/>
    <property type="project" value="UniProtKB-KW"/>
</dbReference>
<dbReference type="InterPro" id="IPR046829">
    <property type="entry name" value="Calmod_bind_C"/>
</dbReference>
<dbReference type="Pfam" id="PF20451">
    <property type="entry name" value="Calmod_bind_M"/>
    <property type="match status" value="1"/>
</dbReference>
<evidence type="ECO:0000256" key="7">
    <source>
        <dbReference type="ARBA" id="ARBA00023242"/>
    </source>
</evidence>
<reference evidence="11 12" key="1">
    <citation type="submission" date="2024-02" db="EMBL/GenBank/DDBJ databases">
        <authorList>
            <person name="Vignale AGUSTIN F."/>
            <person name="Sosa J E."/>
            <person name="Modenutti C."/>
        </authorList>
    </citation>
    <scope>NUCLEOTIDE SEQUENCE [LARGE SCALE GENOMIC DNA]</scope>
</reference>
<evidence type="ECO:0000259" key="10">
    <source>
        <dbReference type="Pfam" id="PF20452"/>
    </source>
</evidence>
<dbReference type="EMBL" id="CAUOFW020007024">
    <property type="protein sequence ID" value="CAK9177320.1"/>
    <property type="molecule type" value="Genomic_DNA"/>
</dbReference>
<evidence type="ECO:0008006" key="13">
    <source>
        <dbReference type="Google" id="ProtNLM"/>
    </source>
</evidence>
<comment type="caution">
    <text evidence="11">The sequence shown here is derived from an EMBL/GenBank/DDBJ whole genome shotgun (WGS) entry which is preliminary data.</text>
</comment>
<comment type="similarity">
    <text evidence="2">Belongs to the plant ACBP60 protein family.</text>
</comment>
<protein>
    <recommendedName>
        <fullName evidence="13">Calmodulin-binding protein 60 A-like</fullName>
    </recommendedName>
</protein>
<keyword evidence="12" id="KW-1185">Reference proteome</keyword>
<keyword evidence="6" id="KW-0804">Transcription</keyword>
<gene>
    <name evidence="11" type="ORF">ILEXP_LOCUS47199</name>
</gene>
<keyword evidence="3" id="KW-0805">Transcription regulation</keyword>
<accession>A0ABC8U7K2</accession>
<dbReference type="Pfam" id="PF07887">
    <property type="entry name" value="Calmodulin_bind"/>
    <property type="match status" value="1"/>
</dbReference>
<evidence type="ECO:0000256" key="2">
    <source>
        <dbReference type="ARBA" id="ARBA00007214"/>
    </source>
</evidence>
<dbReference type="GO" id="GO:0005634">
    <property type="term" value="C:nucleus"/>
    <property type="evidence" value="ECO:0007669"/>
    <property type="project" value="UniProtKB-SubCell"/>
</dbReference>
<keyword evidence="7" id="KW-0539">Nucleus</keyword>
<dbReference type="InterPro" id="IPR046831">
    <property type="entry name" value="Calmodulin_bind_N"/>
</dbReference>
<organism evidence="11 12">
    <name type="scientific">Ilex paraguariensis</name>
    <name type="common">yerba mate</name>
    <dbReference type="NCBI Taxonomy" id="185542"/>
    <lineage>
        <taxon>Eukaryota</taxon>
        <taxon>Viridiplantae</taxon>
        <taxon>Streptophyta</taxon>
        <taxon>Embryophyta</taxon>
        <taxon>Tracheophyta</taxon>
        <taxon>Spermatophyta</taxon>
        <taxon>Magnoliopsida</taxon>
        <taxon>eudicotyledons</taxon>
        <taxon>Gunneridae</taxon>
        <taxon>Pentapetalae</taxon>
        <taxon>asterids</taxon>
        <taxon>campanulids</taxon>
        <taxon>Aquifoliales</taxon>
        <taxon>Aquifoliaceae</taxon>
        <taxon>Ilex</taxon>
    </lineage>
</organism>
<evidence type="ECO:0000256" key="4">
    <source>
        <dbReference type="ARBA" id="ARBA00023125"/>
    </source>
</evidence>
<dbReference type="InterPro" id="IPR046830">
    <property type="entry name" value="Calmod_bind_M"/>
</dbReference>
<sequence>MSQNLEVGCSSVNSTCQLSEANNCSEDEQRIVAALRKVVMEVMEKQKHQSFLEPIWQLLVNKRYELAVEKLSTTVKWNSGNEIHPSERHPSESENLKLQFLGSISPLVFTGISIAGEKNTLQVALVNAVTGKVVTSGPEASAKVEIVVVDGDFDVDEGGSWPLEDFNSKIVGGKEGKKSQLAGNPHLNLKDGIGSVDTISVKHTSAWWRRGEFRLGARVVGHSSGIRIREAKTEPFIVKDRRGMSKKLYTQSLSDEVWRLENIGKGGPFHQRLTKENIITVKDFLTQFFLNPERLREILGKRMPDTRWETTVNHAKKCKRDTKTYLYYPPSSQPKIGVVFDCVGQVMGLYSESESLHVPVDKLSETQKAHALELVVSAFKHRVDVIPIDDYTSLTQRSLPSSEGVHPNNSNDPDWPNVYDFGTSAMNGAYNPTNPGTSFQGSIVPTFPSWPTNSPRVHGLQNTGNMAPDTGTNFSSYDTVPLHSDGDIDNLLNFPNSDLELVENHGLESLADQQTVHAAVVPSEDPAEMGR</sequence>
<dbReference type="Proteomes" id="UP001642360">
    <property type="component" value="Unassembled WGS sequence"/>
</dbReference>
<keyword evidence="5" id="KW-0010">Activator</keyword>
<keyword evidence="4" id="KW-0238">DNA-binding</keyword>
<evidence type="ECO:0000256" key="1">
    <source>
        <dbReference type="ARBA" id="ARBA00004123"/>
    </source>
</evidence>
<evidence type="ECO:0000256" key="3">
    <source>
        <dbReference type="ARBA" id="ARBA00023015"/>
    </source>
</evidence>
<proteinExistence type="inferred from homology"/>
<comment type="subcellular location">
    <subcellularLocation>
        <location evidence="1">Nucleus</location>
    </subcellularLocation>
</comment>
<dbReference type="PANTHER" id="PTHR31713">
    <property type="entry name" value="OS02G0177800 PROTEIN"/>
    <property type="match status" value="1"/>
</dbReference>
<evidence type="ECO:0000256" key="5">
    <source>
        <dbReference type="ARBA" id="ARBA00023159"/>
    </source>
</evidence>
<evidence type="ECO:0000259" key="8">
    <source>
        <dbReference type="Pfam" id="PF07887"/>
    </source>
</evidence>
<feature type="domain" description="Calmodulin binding protein central" evidence="9">
    <location>
        <begin position="253"/>
        <end position="318"/>
    </location>
</feature>
<dbReference type="Pfam" id="PF20452">
    <property type="entry name" value="Calmod_bind_C"/>
    <property type="match status" value="1"/>
</dbReference>
<evidence type="ECO:0000259" key="9">
    <source>
        <dbReference type="Pfam" id="PF20451"/>
    </source>
</evidence>
<dbReference type="AlphaFoldDB" id="A0ABC8U7K2"/>
<dbReference type="InterPro" id="IPR012416">
    <property type="entry name" value="CBP60"/>
</dbReference>
<dbReference type="PANTHER" id="PTHR31713:SF45">
    <property type="entry name" value="CALMODULIN-BINDING PROTEIN 60 A-LIKE"/>
    <property type="match status" value="1"/>
</dbReference>
<name>A0ABC8U7K2_9AQUA</name>
<feature type="domain" description="Calmodulin binding protein-like N-terminal" evidence="8">
    <location>
        <begin position="96"/>
        <end position="241"/>
    </location>
</feature>
<feature type="domain" description="Calmodulin binding protein C-terminal" evidence="10">
    <location>
        <begin position="323"/>
        <end position="386"/>
    </location>
</feature>
<evidence type="ECO:0000256" key="6">
    <source>
        <dbReference type="ARBA" id="ARBA00023163"/>
    </source>
</evidence>